<sequence length="391" mass="42619">MRRVGDAQRRARLNARQGLDGSLGTADVADVVDSLVALHATDPSTVYLSVLARVPGSDTDLISKALYEERTLVRLLGMRRTMFVVSRELAPVVQAACSRSIAVAQRRRLVKQLEEGAGIKDAASWLADVEDATFAALVARGEATAAELSEDEPRLRTQIVMAAGKPYEAKQSVSSRVLFMLAIDARIVRGRPTGSWTTNTYRWAPMDRWLPGGLPELDPAEARAELLRRWLAAFGPATMADVKWWTGWTVGETKKAVAAVKPAEVELAGGTGFVLADDLDDVPESEPRAVLLPSLDPTPMGWVERDWYLGPHAAPLFDRSGNIGPTIWWDGRIVGAWGHRLDGEIAYRLLEDIGADGAEQVGALAARLGERIGDARVRTRFPTPLERELVG</sequence>
<reference evidence="1 2" key="1">
    <citation type="submission" date="2020-08" db="EMBL/GenBank/DDBJ databases">
        <title>Genomic Encyclopedia of Type Strains, Phase III (KMG-III): the genomes of soil and plant-associated and newly described type strains.</title>
        <authorList>
            <person name="Whitman W."/>
        </authorList>
    </citation>
    <scope>NUCLEOTIDE SEQUENCE [LARGE SCALE GENOMIC DNA]</scope>
    <source>
        <strain evidence="1 2">CECT 8640</strain>
    </source>
</reference>
<dbReference type="AlphaFoldDB" id="A0A841CBQ4"/>
<dbReference type="EMBL" id="JACHJN010000001">
    <property type="protein sequence ID" value="MBB5953784.1"/>
    <property type="molecule type" value="Genomic_DNA"/>
</dbReference>
<name>A0A841CBQ4_9PSEU</name>
<dbReference type="PANTHER" id="PTHR38479:SF2">
    <property type="entry name" value="WINGED HELIX DNA-BINDING DOMAIN-CONTAINING PROTEIN"/>
    <property type="match status" value="1"/>
</dbReference>
<evidence type="ECO:0000313" key="1">
    <source>
        <dbReference type="EMBL" id="MBB5953784.1"/>
    </source>
</evidence>
<comment type="caution">
    <text evidence="1">The sequence shown here is derived from an EMBL/GenBank/DDBJ whole genome shotgun (WGS) entry which is preliminary data.</text>
</comment>
<dbReference type="PANTHER" id="PTHR38479">
    <property type="entry name" value="LMO0824 PROTEIN"/>
    <property type="match status" value="1"/>
</dbReference>
<dbReference type="Pfam" id="PF06224">
    <property type="entry name" value="AlkZ-like"/>
    <property type="match status" value="1"/>
</dbReference>
<gene>
    <name evidence="1" type="ORF">FHS29_000354</name>
</gene>
<proteinExistence type="predicted"/>
<protein>
    <recommendedName>
        <fullName evidence="3">Winged helix DNA-binding domain-containing protein</fullName>
    </recommendedName>
</protein>
<dbReference type="Proteomes" id="UP000547510">
    <property type="component" value="Unassembled WGS sequence"/>
</dbReference>
<keyword evidence="2" id="KW-1185">Reference proteome</keyword>
<dbReference type="RefSeq" id="WP_184687564.1">
    <property type="nucleotide sequence ID" value="NZ_JACHJN010000001.1"/>
</dbReference>
<organism evidence="1 2">
    <name type="scientific">Saccharothrix tamanrassetensis</name>
    <dbReference type="NCBI Taxonomy" id="1051531"/>
    <lineage>
        <taxon>Bacteria</taxon>
        <taxon>Bacillati</taxon>
        <taxon>Actinomycetota</taxon>
        <taxon>Actinomycetes</taxon>
        <taxon>Pseudonocardiales</taxon>
        <taxon>Pseudonocardiaceae</taxon>
        <taxon>Saccharothrix</taxon>
    </lineage>
</organism>
<accession>A0A841CBQ4</accession>
<dbReference type="InterPro" id="IPR009351">
    <property type="entry name" value="AlkZ-like"/>
</dbReference>
<evidence type="ECO:0000313" key="2">
    <source>
        <dbReference type="Proteomes" id="UP000547510"/>
    </source>
</evidence>
<evidence type="ECO:0008006" key="3">
    <source>
        <dbReference type="Google" id="ProtNLM"/>
    </source>
</evidence>